<name>A0A0F9DI36_9ZZZZ</name>
<accession>A0A0F9DI36</accession>
<protein>
    <submittedName>
        <fullName evidence="1">Uncharacterized protein</fullName>
    </submittedName>
</protein>
<comment type="caution">
    <text evidence="1">The sequence shown here is derived from an EMBL/GenBank/DDBJ whole genome shotgun (WGS) entry which is preliminary data.</text>
</comment>
<evidence type="ECO:0000313" key="1">
    <source>
        <dbReference type="EMBL" id="KKL61279.1"/>
    </source>
</evidence>
<dbReference type="AlphaFoldDB" id="A0A0F9DI36"/>
<dbReference type="EMBL" id="LAZR01028867">
    <property type="protein sequence ID" value="KKL61279.1"/>
    <property type="molecule type" value="Genomic_DNA"/>
</dbReference>
<sequence length="115" mass="12897">MSKQGRVVAIYHKETRKVLGYIPCSVITKQTRGDFHKYAIAYRNPVPFLSPGPQVTQINYEVVHDGKGNPIKVIAESQRDADKLIHSHGVSQQEQIADALNEPNSVFELLEEIKA</sequence>
<proteinExistence type="predicted"/>
<reference evidence="1" key="1">
    <citation type="journal article" date="2015" name="Nature">
        <title>Complex archaea that bridge the gap between prokaryotes and eukaryotes.</title>
        <authorList>
            <person name="Spang A."/>
            <person name="Saw J.H."/>
            <person name="Jorgensen S.L."/>
            <person name="Zaremba-Niedzwiedzka K."/>
            <person name="Martijn J."/>
            <person name="Lind A.E."/>
            <person name="van Eijk R."/>
            <person name="Schleper C."/>
            <person name="Guy L."/>
            <person name="Ettema T.J."/>
        </authorList>
    </citation>
    <scope>NUCLEOTIDE SEQUENCE</scope>
</reference>
<gene>
    <name evidence="1" type="ORF">LCGC14_2196870</name>
</gene>
<organism evidence="1">
    <name type="scientific">marine sediment metagenome</name>
    <dbReference type="NCBI Taxonomy" id="412755"/>
    <lineage>
        <taxon>unclassified sequences</taxon>
        <taxon>metagenomes</taxon>
        <taxon>ecological metagenomes</taxon>
    </lineage>
</organism>